<reference evidence="1 2" key="1">
    <citation type="submission" date="2018-08" db="EMBL/GenBank/DDBJ databases">
        <title>Diversity &amp; Physiological Properties of Lignin-Decomposing Actinobacteria from Soil.</title>
        <authorList>
            <person name="Roh S.G."/>
            <person name="Kim S.B."/>
        </authorList>
    </citation>
    <scope>NUCLEOTIDE SEQUENCE [LARGE SCALE GENOMIC DNA]</scope>
    <source>
        <strain evidence="1 2">MMS17-GH009</strain>
    </source>
</reference>
<dbReference type="Proteomes" id="UP000263377">
    <property type="component" value="Unassembled WGS sequence"/>
</dbReference>
<name>A0A372ZU12_9ACTN</name>
<evidence type="ECO:0008006" key="3">
    <source>
        <dbReference type="Google" id="ProtNLM"/>
    </source>
</evidence>
<comment type="caution">
    <text evidence="1">The sequence shown here is derived from an EMBL/GenBank/DDBJ whole genome shotgun (WGS) entry which is preliminary data.</text>
</comment>
<dbReference type="AlphaFoldDB" id="A0A372ZU12"/>
<keyword evidence="2" id="KW-1185">Reference proteome</keyword>
<proteinExistence type="predicted"/>
<sequence length="487" mass="50322">MQAASAPSIDLEATSTSAHAFELMTDIAPNGAAAIDVTIAWGDGTADTFAAQVATGQTDLRITRHKYGVVGSFDIKVTARDTSHAVDFVNQLRVTTLGAEFTPHAPTRLLDTRLGVGGPLAKVPARSTVALKVAGAGQIPAGASAAVLNVTVTSTTDTGHISVQPSKYLAERATTSNLNYVAGQTVPNLVIATVGADGYVYLFNAGWQPVDLLADVTGYFAPTPASGYKSVPQTRIVDTREGLGAPLGQVPGLTNFDVAVVGRNGVPSGVTAVAINLTVTDPKGDGHLIAYPSGQATPTTSNVNFVGGQTVANAVIVPVGVDGKITIRNGSWNSADVVLDIVGYYTPDSRSALAPVGVPIRILDTRVPSSGRPAGPVPARSYVNLALEGDTTAPDVDGWVLNTTVTNTKGAGFLSVAPDPNFWSNYKDGTAVTPQRPVSSTLNWTADATVPNVAQTPGGKGGIIDFWNQGWEAADLLVDMLGYYQSN</sequence>
<accession>A0A372ZU12</accession>
<dbReference type="EMBL" id="QVIG01000001">
    <property type="protein sequence ID" value="RGD59418.1"/>
    <property type="molecule type" value="Genomic_DNA"/>
</dbReference>
<evidence type="ECO:0000313" key="2">
    <source>
        <dbReference type="Proteomes" id="UP000263377"/>
    </source>
</evidence>
<organism evidence="1 2">
    <name type="scientific">Kitasatospora xanthocidica</name>
    <dbReference type="NCBI Taxonomy" id="83382"/>
    <lineage>
        <taxon>Bacteria</taxon>
        <taxon>Bacillati</taxon>
        <taxon>Actinomycetota</taxon>
        <taxon>Actinomycetes</taxon>
        <taxon>Kitasatosporales</taxon>
        <taxon>Streptomycetaceae</taxon>
        <taxon>Kitasatospora</taxon>
    </lineage>
</organism>
<gene>
    <name evidence="1" type="ORF">DR950_17905</name>
</gene>
<protein>
    <recommendedName>
        <fullName evidence="3">PKD domain-containing protein</fullName>
    </recommendedName>
</protein>
<evidence type="ECO:0000313" key="1">
    <source>
        <dbReference type="EMBL" id="RGD59418.1"/>
    </source>
</evidence>